<dbReference type="SUPFAM" id="SSF102546">
    <property type="entry name" value="RbsD-like"/>
    <property type="match status" value="1"/>
</dbReference>
<evidence type="ECO:0000256" key="1">
    <source>
        <dbReference type="ARBA" id="ARBA00000223"/>
    </source>
</evidence>
<dbReference type="GO" id="GO:0016872">
    <property type="term" value="F:intramolecular lyase activity"/>
    <property type="evidence" value="ECO:0007669"/>
    <property type="project" value="UniProtKB-UniRule"/>
</dbReference>
<dbReference type="GO" id="GO:0005829">
    <property type="term" value="C:cytosol"/>
    <property type="evidence" value="ECO:0007669"/>
    <property type="project" value="TreeGrafter"/>
</dbReference>
<evidence type="ECO:0000256" key="5">
    <source>
        <dbReference type="ARBA" id="ARBA00023277"/>
    </source>
</evidence>
<evidence type="ECO:0000313" key="8">
    <source>
        <dbReference type="Proteomes" id="UP000005388"/>
    </source>
</evidence>
<comment type="function">
    <text evidence="6">Catalyzes the interconversion of beta-pyran and beta-furan forms of D-ribose.</text>
</comment>
<keyword evidence="4 6" id="KW-0413">Isomerase</keyword>
<evidence type="ECO:0000256" key="4">
    <source>
        <dbReference type="ARBA" id="ARBA00023235"/>
    </source>
</evidence>
<dbReference type="EC" id="5.4.99.62" evidence="2 6"/>
<dbReference type="HAMAP" id="MF_01661">
    <property type="entry name" value="D_rib_pyranase"/>
    <property type="match status" value="1"/>
</dbReference>
<organism evidence="7 8">
    <name type="scientific">Streptococcus urinalis 2285-97</name>
    <dbReference type="NCBI Taxonomy" id="764291"/>
    <lineage>
        <taxon>Bacteria</taxon>
        <taxon>Bacillati</taxon>
        <taxon>Bacillota</taxon>
        <taxon>Bacilli</taxon>
        <taxon>Lactobacillales</taxon>
        <taxon>Streptococcaceae</taxon>
        <taxon>Streptococcus</taxon>
    </lineage>
</organism>
<keyword evidence="3 6" id="KW-0963">Cytoplasm</keyword>
<dbReference type="UniPathway" id="UPA00916">
    <property type="reaction ID" value="UER00888"/>
</dbReference>
<dbReference type="Pfam" id="PF05025">
    <property type="entry name" value="RbsD_FucU"/>
    <property type="match status" value="1"/>
</dbReference>
<sequence>MKKNGLLNSQLSKVVDDLGHTDLIAIGDLGLPVPKDIKKIDLALKIGSPSFKEVLEEYLTHVLVEKVYLAEEIKSQNPQQLETIKELLGDTISIEFMTHETLKEKTKEVKAVVRTGEDTAYSNIILQSGVII</sequence>
<comment type="subcellular location">
    <subcellularLocation>
        <location evidence="6">Cytoplasm</location>
    </subcellularLocation>
</comment>
<comment type="subunit">
    <text evidence="6">Homodecamer.</text>
</comment>
<dbReference type="Gene3D" id="3.40.1650.10">
    <property type="entry name" value="RbsD-like domain"/>
    <property type="match status" value="1"/>
</dbReference>
<feature type="active site" description="Proton donor" evidence="6">
    <location>
        <position position="20"/>
    </location>
</feature>
<keyword evidence="8" id="KW-1185">Reference proteome</keyword>
<dbReference type="STRING" id="764291.STRUR_0560"/>
<dbReference type="GO" id="GO:0019303">
    <property type="term" value="P:D-ribose catabolic process"/>
    <property type="evidence" value="ECO:0007669"/>
    <property type="project" value="UniProtKB-UniRule"/>
</dbReference>
<name>G5KD41_9STRE</name>
<feature type="binding site" evidence="6">
    <location>
        <position position="28"/>
    </location>
    <ligand>
        <name>substrate</name>
    </ligand>
</feature>
<comment type="catalytic activity">
    <reaction evidence="1 6">
        <text>beta-D-ribopyranose = beta-D-ribofuranose</text>
        <dbReference type="Rhea" id="RHEA:25432"/>
        <dbReference type="ChEBI" id="CHEBI:27476"/>
        <dbReference type="ChEBI" id="CHEBI:47002"/>
        <dbReference type="EC" id="5.4.99.62"/>
    </reaction>
</comment>
<dbReference type="InterPro" id="IPR007721">
    <property type="entry name" value="RbsD_FucU"/>
</dbReference>
<dbReference type="GO" id="GO:0048029">
    <property type="term" value="F:monosaccharide binding"/>
    <property type="evidence" value="ECO:0007669"/>
    <property type="project" value="InterPro"/>
</dbReference>
<feature type="binding site" evidence="6">
    <location>
        <begin position="121"/>
        <end position="123"/>
    </location>
    <ligand>
        <name>substrate</name>
    </ligand>
</feature>
<gene>
    <name evidence="6" type="primary">rbsD</name>
    <name evidence="7" type="ORF">STRUR_0560</name>
</gene>
<protein>
    <recommendedName>
        <fullName evidence="2 6">D-ribose pyranase</fullName>
        <ecNumber evidence="2 6">5.4.99.62</ecNumber>
    </recommendedName>
</protein>
<dbReference type="PANTHER" id="PTHR37831:SF1">
    <property type="entry name" value="D-RIBOSE PYRANASE"/>
    <property type="match status" value="1"/>
</dbReference>
<reference evidence="7 8" key="1">
    <citation type="journal article" date="2014" name="Int. J. Syst. Evol. Microbiol.">
        <title>Phylogenomics and the dynamic genome evolution of the genus Streptococcus.</title>
        <authorList>
            <consortium name="The Broad Institute Genome Sequencing Platform"/>
            <person name="Richards V.P."/>
            <person name="Palmer S.R."/>
            <person name="Pavinski Bitar P.D."/>
            <person name="Qin X."/>
            <person name="Weinstock G.M."/>
            <person name="Highlander S.K."/>
            <person name="Town C.D."/>
            <person name="Burne R.A."/>
            <person name="Stanhope M.J."/>
        </authorList>
    </citation>
    <scope>NUCLEOTIDE SEQUENCE [LARGE SCALE GENOMIC DNA]</scope>
    <source>
        <strain evidence="7 8">2285-97</strain>
    </source>
</reference>
<dbReference type="AlphaFoldDB" id="G5KD41"/>
<dbReference type="InterPro" id="IPR023064">
    <property type="entry name" value="D-ribose_pyranase"/>
</dbReference>
<comment type="similarity">
    <text evidence="6">Belongs to the RbsD / FucU family. RbsD subfamily.</text>
</comment>
<evidence type="ECO:0000256" key="3">
    <source>
        <dbReference type="ARBA" id="ARBA00022490"/>
    </source>
</evidence>
<feature type="binding site" evidence="6">
    <location>
        <position position="99"/>
    </location>
    <ligand>
        <name>substrate</name>
    </ligand>
</feature>
<dbReference type="EMBL" id="AEUZ02000001">
    <property type="protein sequence ID" value="EHJ55817.1"/>
    <property type="molecule type" value="Genomic_DNA"/>
</dbReference>
<comment type="caution">
    <text evidence="7">The sequence shown here is derived from an EMBL/GenBank/DDBJ whole genome shotgun (WGS) entry which is preliminary data.</text>
</comment>
<accession>G5KD41</accession>
<keyword evidence="5 6" id="KW-0119">Carbohydrate metabolism</keyword>
<evidence type="ECO:0000256" key="2">
    <source>
        <dbReference type="ARBA" id="ARBA00012862"/>
    </source>
</evidence>
<proteinExistence type="inferred from homology"/>
<dbReference type="NCBIfam" id="NF008761">
    <property type="entry name" value="PRK11797.1"/>
    <property type="match status" value="1"/>
</dbReference>
<dbReference type="Proteomes" id="UP000005388">
    <property type="component" value="Unassembled WGS sequence"/>
</dbReference>
<comment type="pathway">
    <text evidence="6">Carbohydrate metabolism; D-ribose degradation; D-ribose 5-phosphate from beta-D-ribopyranose: step 1/2.</text>
</comment>
<evidence type="ECO:0000256" key="6">
    <source>
        <dbReference type="HAMAP-Rule" id="MF_01661"/>
    </source>
</evidence>
<dbReference type="InterPro" id="IPR023750">
    <property type="entry name" value="RbsD-like_sf"/>
</dbReference>
<dbReference type="RefSeq" id="WP_006738601.1">
    <property type="nucleotide sequence ID" value="NZ_AEUZ02000001.1"/>
</dbReference>
<evidence type="ECO:0000313" key="7">
    <source>
        <dbReference type="EMBL" id="EHJ55817.1"/>
    </source>
</evidence>
<dbReference type="GO" id="GO:0062193">
    <property type="term" value="F:D-ribose pyranase activity"/>
    <property type="evidence" value="ECO:0007669"/>
    <property type="project" value="UniProtKB-EC"/>
</dbReference>
<dbReference type="PANTHER" id="PTHR37831">
    <property type="entry name" value="D-RIBOSE PYRANASE"/>
    <property type="match status" value="1"/>
</dbReference>
<dbReference type="eggNOG" id="COG1869">
    <property type="taxonomic scope" value="Bacteria"/>
</dbReference>